<reference evidence="9" key="1">
    <citation type="submission" date="2022-07" db="EMBL/GenBank/DDBJ databases">
        <title>Fungi with potential for degradation of polypropylene.</title>
        <authorList>
            <person name="Gostincar C."/>
        </authorList>
    </citation>
    <scope>NUCLEOTIDE SEQUENCE</scope>
    <source>
        <strain evidence="9">EXF-13287</strain>
    </source>
</reference>
<dbReference type="AlphaFoldDB" id="A0AA38S2Q6"/>
<feature type="transmembrane region" description="Helical" evidence="7">
    <location>
        <begin position="265"/>
        <end position="292"/>
    </location>
</feature>
<evidence type="ECO:0000313" key="9">
    <source>
        <dbReference type="EMBL" id="KAJ9165368.1"/>
    </source>
</evidence>
<comment type="similarity">
    <text evidence="6">Belongs to the peptidase M48 family.</text>
</comment>
<keyword evidence="7" id="KW-1133">Transmembrane helix</keyword>
<keyword evidence="7" id="KW-0472">Membrane</keyword>
<organism evidence="9 10">
    <name type="scientific">Coniochaeta hoffmannii</name>
    <dbReference type="NCBI Taxonomy" id="91930"/>
    <lineage>
        <taxon>Eukaryota</taxon>
        <taxon>Fungi</taxon>
        <taxon>Dikarya</taxon>
        <taxon>Ascomycota</taxon>
        <taxon>Pezizomycotina</taxon>
        <taxon>Sordariomycetes</taxon>
        <taxon>Sordariomycetidae</taxon>
        <taxon>Coniochaetales</taxon>
        <taxon>Coniochaetaceae</taxon>
        <taxon>Coniochaeta</taxon>
    </lineage>
</organism>
<keyword evidence="4 6" id="KW-0862">Zinc</keyword>
<keyword evidence="10" id="KW-1185">Reference proteome</keyword>
<keyword evidence="1 6" id="KW-0645">Protease</keyword>
<gene>
    <name evidence="9" type="ORF">NKR19_g407</name>
</gene>
<dbReference type="PANTHER" id="PTHR22726:SF1">
    <property type="entry name" value="METALLOENDOPEPTIDASE OMA1, MITOCHONDRIAL"/>
    <property type="match status" value="1"/>
</dbReference>
<evidence type="ECO:0000256" key="5">
    <source>
        <dbReference type="ARBA" id="ARBA00023049"/>
    </source>
</evidence>
<name>A0AA38S2Q6_9PEZI</name>
<evidence type="ECO:0000256" key="1">
    <source>
        <dbReference type="ARBA" id="ARBA00022670"/>
    </source>
</evidence>
<evidence type="ECO:0000259" key="8">
    <source>
        <dbReference type="Pfam" id="PF01435"/>
    </source>
</evidence>
<evidence type="ECO:0000256" key="3">
    <source>
        <dbReference type="ARBA" id="ARBA00022801"/>
    </source>
</evidence>
<keyword evidence="5 6" id="KW-0482">Metalloprotease</keyword>
<dbReference type="Gene3D" id="3.30.2010.10">
    <property type="entry name" value="Metalloproteases ('zincins'), catalytic domain"/>
    <property type="match status" value="1"/>
</dbReference>
<evidence type="ECO:0000256" key="2">
    <source>
        <dbReference type="ARBA" id="ARBA00022723"/>
    </source>
</evidence>
<evidence type="ECO:0000256" key="4">
    <source>
        <dbReference type="ARBA" id="ARBA00022833"/>
    </source>
</evidence>
<dbReference type="Proteomes" id="UP001174691">
    <property type="component" value="Unassembled WGS sequence"/>
</dbReference>
<dbReference type="InterPro" id="IPR051156">
    <property type="entry name" value="Mito/Outer_Membr_Metalloprot"/>
</dbReference>
<sequence length="396" mass="44490">MRSSLRVLARRAQLNPRPLSASSIPASVSSTTLRPSSTLWTLATPAPRRPTPLLQRPPQKIWPPPSTRSYRIRVVRPLHEPVTVDHQSNLHNAKPLLSSDQLRRAARSPSTHVIIVVAVAGALIFYFANLETVPVSGRTRFNCYSPESVREVGEMQARMVKYEIERQGGRILPDWDRRTRMVKRVMAKLIPFSGMADEKWEVYVIEDPHTANAFVLPGGKVFVYSGILPLVRNDDGLAAVLGHEIAHNLADHIGERMSQSIGVNFLMYSLVLLSAAFGAAPFVMQIFGGTLMDIAFGRPMSRLQESEADYIGLMMMAEACYDPREAVDFWRRMDAAQKGEPPEWMSTHPSNQTRIEKIQQWLPKAIEKAEESDCRTTTAFADLFNRARRMGVMIEA</sequence>
<comment type="caution">
    <text evidence="9">The sequence shown here is derived from an EMBL/GenBank/DDBJ whole genome shotgun (WGS) entry which is preliminary data.</text>
</comment>
<comment type="cofactor">
    <cofactor evidence="6">
        <name>Zn(2+)</name>
        <dbReference type="ChEBI" id="CHEBI:29105"/>
    </cofactor>
    <text evidence="6">Binds 1 zinc ion per subunit.</text>
</comment>
<dbReference type="CDD" id="cd07331">
    <property type="entry name" value="M48C_Oma1_like"/>
    <property type="match status" value="1"/>
</dbReference>
<keyword evidence="7" id="KW-0812">Transmembrane</keyword>
<dbReference type="GO" id="GO:0034982">
    <property type="term" value="P:mitochondrial protein processing"/>
    <property type="evidence" value="ECO:0007669"/>
    <property type="project" value="TreeGrafter"/>
</dbReference>
<dbReference type="GO" id="GO:0004222">
    <property type="term" value="F:metalloendopeptidase activity"/>
    <property type="evidence" value="ECO:0007669"/>
    <property type="project" value="InterPro"/>
</dbReference>
<dbReference type="GO" id="GO:0006515">
    <property type="term" value="P:protein quality control for misfolded or incompletely synthesized proteins"/>
    <property type="evidence" value="ECO:0007669"/>
    <property type="project" value="TreeGrafter"/>
</dbReference>
<feature type="domain" description="Peptidase M48" evidence="8">
    <location>
        <begin position="177"/>
        <end position="361"/>
    </location>
</feature>
<dbReference type="GO" id="GO:0046872">
    <property type="term" value="F:metal ion binding"/>
    <property type="evidence" value="ECO:0007669"/>
    <property type="project" value="UniProtKB-KW"/>
</dbReference>
<dbReference type="EMBL" id="JANBVN010000004">
    <property type="protein sequence ID" value="KAJ9165368.1"/>
    <property type="molecule type" value="Genomic_DNA"/>
</dbReference>
<evidence type="ECO:0000256" key="6">
    <source>
        <dbReference type="RuleBase" id="RU003983"/>
    </source>
</evidence>
<dbReference type="GO" id="GO:0005743">
    <property type="term" value="C:mitochondrial inner membrane"/>
    <property type="evidence" value="ECO:0007669"/>
    <property type="project" value="TreeGrafter"/>
</dbReference>
<evidence type="ECO:0000256" key="7">
    <source>
        <dbReference type="SAM" id="Phobius"/>
    </source>
</evidence>
<dbReference type="PANTHER" id="PTHR22726">
    <property type="entry name" value="METALLOENDOPEPTIDASE OMA1"/>
    <property type="match status" value="1"/>
</dbReference>
<proteinExistence type="inferred from homology"/>
<accession>A0AA38S2Q6</accession>
<feature type="transmembrane region" description="Helical" evidence="7">
    <location>
        <begin position="111"/>
        <end position="128"/>
    </location>
</feature>
<protein>
    <recommendedName>
        <fullName evidence="8">Peptidase M48 domain-containing protein</fullName>
    </recommendedName>
</protein>
<dbReference type="InterPro" id="IPR001915">
    <property type="entry name" value="Peptidase_M48"/>
</dbReference>
<evidence type="ECO:0000313" key="10">
    <source>
        <dbReference type="Proteomes" id="UP001174691"/>
    </source>
</evidence>
<keyword evidence="2" id="KW-0479">Metal-binding</keyword>
<dbReference type="Pfam" id="PF01435">
    <property type="entry name" value="Peptidase_M48"/>
    <property type="match status" value="1"/>
</dbReference>
<keyword evidence="3 6" id="KW-0378">Hydrolase</keyword>